<dbReference type="CDD" id="cd04723">
    <property type="entry name" value="HisA_HisF"/>
    <property type="match status" value="1"/>
</dbReference>
<dbReference type="InterPro" id="IPR044524">
    <property type="entry name" value="Isoase_HisA-like"/>
</dbReference>
<evidence type="ECO:0000256" key="2">
    <source>
        <dbReference type="ARBA" id="ARBA00022605"/>
    </source>
</evidence>
<evidence type="ECO:0000313" key="7">
    <source>
        <dbReference type="EMBL" id="ETW96812.1"/>
    </source>
</evidence>
<dbReference type="InterPro" id="IPR006062">
    <property type="entry name" value="His_biosynth"/>
</dbReference>
<reference evidence="7 8" key="1">
    <citation type="journal article" date="2014" name="Nature">
        <title>An environmental bacterial taxon with a large and distinct metabolic repertoire.</title>
        <authorList>
            <person name="Wilson M.C."/>
            <person name="Mori T."/>
            <person name="Ruckert C."/>
            <person name="Uria A.R."/>
            <person name="Helf M.J."/>
            <person name="Takada K."/>
            <person name="Gernert C."/>
            <person name="Steffens U.A."/>
            <person name="Heycke N."/>
            <person name="Schmitt S."/>
            <person name="Rinke C."/>
            <person name="Helfrich E.J."/>
            <person name="Brachmann A.O."/>
            <person name="Gurgui C."/>
            <person name="Wakimoto T."/>
            <person name="Kracht M."/>
            <person name="Crusemann M."/>
            <person name="Hentschel U."/>
            <person name="Abe I."/>
            <person name="Matsunaga S."/>
            <person name="Kalinowski J."/>
            <person name="Takeyama H."/>
            <person name="Piel J."/>
        </authorList>
    </citation>
    <scope>NUCLEOTIDE SEQUENCE [LARGE SCALE GENOMIC DNA]</scope>
    <source>
        <strain evidence="8">TSY1</strain>
    </source>
</reference>
<evidence type="ECO:0000256" key="4">
    <source>
        <dbReference type="ARBA" id="ARBA00023235"/>
    </source>
</evidence>
<keyword evidence="2 6" id="KW-0028">Amino-acid biosynthesis</keyword>
<dbReference type="InterPro" id="IPR011060">
    <property type="entry name" value="RibuloseP-bd_barrel"/>
</dbReference>
<dbReference type="SUPFAM" id="SSF51366">
    <property type="entry name" value="Ribulose-phoshate binding barrel"/>
    <property type="match status" value="1"/>
</dbReference>
<dbReference type="Gene3D" id="3.20.20.70">
    <property type="entry name" value="Aldolase class I"/>
    <property type="match status" value="1"/>
</dbReference>
<dbReference type="EMBL" id="AZHW01000740">
    <property type="protein sequence ID" value="ETW96812.1"/>
    <property type="molecule type" value="Genomic_DNA"/>
</dbReference>
<accession>W4LFQ9</accession>
<gene>
    <name evidence="7" type="ORF">ETSY1_25130</name>
</gene>
<comment type="caution">
    <text evidence="7">The sequence shown here is derived from an EMBL/GenBank/DDBJ whole genome shotgun (WGS) entry which is preliminary data.</text>
</comment>
<dbReference type="Pfam" id="PF00977">
    <property type="entry name" value="His_biosynth"/>
    <property type="match status" value="1"/>
</dbReference>
<keyword evidence="3 6" id="KW-0368">Histidine biosynthesis</keyword>
<organism evidence="7 8">
    <name type="scientific">Entotheonella factor</name>
    <dbReference type="NCBI Taxonomy" id="1429438"/>
    <lineage>
        <taxon>Bacteria</taxon>
        <taxon>Pseudomonadati</taxon>
        <taxon>Nitrospinota/Tectimicrobiota group</taxon>
        <taxon>Candidatus Tectimicrobiota</taxon>
        <taxon>Candidatus Entotheonellia</taxon>
        <taxon>Candidatus Entotheonellales</taxon>
        <taxon>Candidatus Entotheonellaceae</taxon>
        <taxon>Candidatus Entotheonella</taxon>
    </lineage>
</organism>
<dbReference type="Proteomes" id="UP000019141">
    <property type="component" value="Unassembled WGS sequence"/>
</dbReference>
<keyword evidence="8" id="KW-1185">Reference proteome</keyword>
<dbReference type="GO" id="GO:0000105">
    <property type="term" value="P:L-histidine biosynthetic process"/>
    <property type="evidence" value="ECO:0007669"/>
    <property type="project" value="UniProtKB-KW"/>
</dbReference>
<dbReference type="HOGENOM" id="CLU_065050_0_1_7"/>
<evidence type="ECO:0000256" key="1">
    <source>
        <dbReference type="ARBA" id="ARBA00009667"/>
    </source>
</evidence>
<dbReference type="GO" id="GO:0005737">
    <property type="term" value="C:cytoplasm"/>
    <property type="evidence" value="ECO:0007669"/>
    <property type="project" value="TreeGrafter"/>
</dbReference>
<evidence type="ECO:0000256" key="3">
    <source>
        <dbReference type="ARBA" id="ARBA00023102"/>
    </source>
</evidence>
<dbReference type="InterPro" id="IPR013785">
    <property type="entry name" value="Aldolase_TIM"/>
</dbReference>
<sequence length="257" mass="27668">MRFRPCIDLRGGRVVQIVGGTLVDGQEPTTNFASDRSPAAYARMYRDDALPGGHVIALGPGNHDAALAALNAFPGGMQMGGGITLDNAEAYLEAGASHVIVTSYVFRDGQVDMARLEQLAATVGTHRLVLDLSCRQRAGAYWVVTDRWQRFTEVRVNGETLERLAAYCDEFLVHGADVEGKRAGIEADLVRLLGDGSPLPVTYAGGAKTLADLELVKVLGSGRVDLTIASALDIFGGDVPYREVVAWQRREESPWPT</sequence>
<dbReference type="PANTHER" id="PTHR43090:SF2">
    <property type="entry name" value="1-(5-PHOSPHORIBOSYL)-5-[(5-PHOSPHORIBOSYLAMINO)METHYLIDENEAMINO] IMIDAZOLE-4-CARBOXAMIDE ISOMERASE"/>
    <property type="match status" value="1"/>
</dbReference>
<comment type="pathway">
    <text evidence="5">Amino-acid biosynthesis.</text>
</comment>
<dbReference type="InterPro" id="IPR011858">
    <property type="entry name" value="His6/HISN3"/>
</dbReference>
<dbReference type="AlphaFoldDB" id="W4LFQ9"/>
<dbReference type="GO" id="GO:0000162">
    <property type="term" value="P:L-tryptophan biosynthetic process"/>
    <property type="evidence" value="ECO:0007669"/>
    <property type="project" value="TreeGrafter"/>
</dbReference>
<name>W4LFQ9_ENTF1</name>
<evidence type="ECO:0000313" key="8">
    <source>
        <dbReference type="Proteomes" id="UP000019141"/>
    </source>
</evidence>
<proteinExistence type="inferred from homology"/>
<protein>
    <submittedName>
        <fullName evidence="7">Phosphoribosylformimino-5-aminoimidazole carboxamide ribotide isomerase</fullName>
    </submittedName>
</protein>
<dbReference type="PATRIC" id="fig|1429438.4.peg.4808"/>
<dbReference type="NCBIfam" id="TIGR02129">
    <property type="entry name" value="hisA_euk"/>
    <property type="match status" value="1"/>
</dbReference>
<dbReference type="PANTHER" id="PTHR43090">
    <property type="entry name" value="1-(5-PHOSPHORIBOSYL)-5-[(5-PHOSPHORIBOSYLAMINO)METHYLIDENEAMINO] IMIDAZOLE-4-CARBOXAMIDE ISOMERASE"/>
    <property type="match status" value="1"/>
</dbReference>
<evidence type="ECO:0000256" key="5">
    <source>
        <dbReference type="ARBA" id="ARBA00029440"/>
    </source>
</evidence>
<evidence type="ECO:0000256" key="6">
    <source>
        <dbReference type="RuleBase" id="RU003657"/>
    </source>
</evidence>
<dbReference type="GO" id="GO:0003949">
    <property type="term" value="F:1-(5-phosphoribosyl)-5-[(5-phosphoribosylamino)methylideneamino]imidazole-4-carboxamide isomerase activity"/>
    <property type="evidence" value="ECO:0007669"/>
    <property type="project" value="InterPro"/>
</dbReference>
<comment type="similarity">
    <text evidence="1 6">Belongs to the HisA/HisF family.</text>
</comment>
<keyword evidence="4 7" id="KW-0413">Isomerase</keyword>